<proteinExistence type="predicted"/>
<reference evidence="1" key="1">
    <citation type="submission" date="2022-08" db="UniProtKB">
        <authorList>
            <consortium name="EnsemblMetazoa"/>
        </authorList>
    </citation>
    <scope>IDENTIFICATION</scope>
</reference>
<evidence type="ECO:0000313" key="1">
    <source>
        <dbReference type="EnsemblMetazoa" id="ACOM039943-PA.1"/>
    </source>
</evidence>
<accession>A0A8W7PZD3</accession>
<dbReference type="AlphaFoldDB" id="A0A8W7PZD3"/>
<dbReference type="Proteomes" id="UP000075882">
    <property type="component" value="Unassembled WGS sequence"/>
</dbReference>
<organism evidence="1">
    <name type="scientific">Anopheles coluzzii</name>
    <name type="common">African malaria mosquito</name>
    <dbReference type="NCBI Taxonomy" id="1518534"/>
    <lineage>
        <taxon>Eukaryota</taxon>
        <taxon>Metazoa</taxon>
        <taxon>Ecdysozoa</taxon>
        <taxon>Arthropoda</taxon>
        <taxon>Hexapoda</taxon>
        <taxon>Insecta</taxon>
        <taxon>Pterygota</taxon>
        <taxon>Neoptera</taxon>
        <taxon>Endopterygota</taxon>
        <taxon>Diptera</taxon>
        <taxon>Nematocera</taxon>
        <taxon>Culicoidea</taxon>
        <taxon>Culicidae</taxon>
        <taxon>Anophelinae</taxon>
        <taxon>Anopheles</taxon>
    </lineage>
</organism>
<sequence>MFALAEAQILVGAGIVVVQRDEDLGRADRIVARIGKGRHRLADRFLGRRGHRIAGQHRLTVDRSRSDRVLRRNINT</sequence>
<protein>
    <submittedName>
        <fullName evidence="1">Uncharacterized protein</fullName>
    </submittedName>
</protein>
<dbReference type="EnsemblMetazoa" id="ACOM039943-RA">
    <property type="protein sequence ID" value="ACOM039943-PA.1"/>
    <property type="gene ID" value="ACOM039943"/>
</dbReference>
<name>A0A8W7PZD3_ANOCL</name>